<dbReference type="AlphaFoldDB" id="A0A540M0C9"/>
<evidence type="ECO:0000313" key="2">
    <source>
        <dbReference type="EMBL" id="TQD92158.1"/>
    </source>
</evidence>
<proteinExistence type="predicted"/>
<sequence length="125" mass="14448">MGSEGSHNTQNDIPLASGAKQRKNEQKKFALQAKVDELEAQNNKITMKNEILQKQYEKVFKMLHEARYTKHTISSPLWKSTINWVPLNTEGHLPSTWVFLLRSELLIKMATNMRLLSTQLLRLEA</sequence>
<feature type="region of interest" description="Disordered" evidence="1">
    <location>
        <begin position="1"/>
        <end position="27"/>
    </location>
</feature>
<accession>A0A540M0C9</accession>
<dbReference type="EMBL" id="VIEB01000399">
    <property type="protein sequence ID" value="TQD92158.1"/>
    <property type="molecule type" value="Genomic_DNA"/>
</dbReference>
<dbReference type="Proteomes" id="UP000315295">
    <property type="component" value="Unassembled WGS sequence"/>
</dbReference>
<reference evidence="2 3" key="1">
    <citation type="journal article" date="2019" name="G3 (Bethesda)">
        <title>Sequencing of a Wild Apple (Malus baccata) Genome Unravels the Differences Between Cultivated and Wild Apple Species Regarding Disease Resistance and Cold Tolerance.</title>
        <authorList>
            <person name="Chen X."/>
        </authorList>
    </citation>
    <scope>NUCLEOTIDE SEQUENCE [LARGE SCALE GENOMIC DNA]</scope>
    <source>
        <strain evidence="3">cv. Shandingzi</strain>
        <tissue evidence="2">Leaves</tissue>
    </source>
</reference>
<name>A0A540M0C9_MALBA</name>
<evidence type="ECO:0000256" key="1">
    <source>
        <dbReference type="SAM" id="MobiDB-lite"/>
    </source>
</evidence>
<feature type="compositionally biased region" description="Polar residues" evidence="1">
    <location>
        <begin position="1"/>
        <end position="12"/>
    </location>
</feature>
<protein>
    <submittedName>
        <fullName evidence="2">Uncharacterized protein</fullName>
    </submittedName>
</protein>
<keyword evidence="3" id="KW-1185">Reference proteome</keyword>
<organism evidence="2 3">
    <name type="scientific">Malus baccata</name>
    <name type="common">Siberian crab apple</name>
    <name type="synonym">Pyrus baccata</name>
    <dbReference type="NCBI Taxonomy" id="106549"/>
    <lineage>
        <taxon>Eukaryota</taxon>
        <taxon>Viridiplantae</taxon>
        <taxon>Streptophyta</taxon>
        <taxon>Embryophyta</taxon>
        <taxon>Tracheophyta</taxon>
        <taxon>Spermatophyta</taxon>
        <taxon>Magnoliopsida</taxon>
        <taxon>eudicotyledons</taxon>
        <taxon>Gunneridae</taxon>
        <taxon>Pentapetalae</taxon>
        <taxon>rosids</taxon>
        <taxon>fabids</taxon>
        <taxon>Rosales</taxon>
        <taxon>Rosaceae</taxon>
        <taxon>Amygdaloideae</taxon>
        <taxon>Maleae</taxon>
        <taxon>Malus</taxon>
    </lineage>
</organism>
<comment type="caution">
    <text evidence="2">The sequence shown here is derived from an EMBL/GenBank/DDBJ whole genome shotgun (WGS) entry which is preliminary data.</text>
</comment>
<evidence type="ECO:0000313" key="3">
    <source>
        <dbReference type="Proteomes" id="UP000315295"/>
    </source>
</evidence>
<gene>
    <name evidence="2" type="ORF">C1H46_022244</name>
</gene>